<dbReference type="Proteomes" id="UP000435112">
    <property type="component" value="Unassembled WGS sequence"/>
</dbReference>
<evidence type="ECO:0000313" key="7">
    <source>
        <dbReference type="Proteomes" id="UP000435112"/>
    </source>
</evidence>
<evidence type="ECO:0000313" key="6">
    <source>
        <dbReference type="Proteomes" id="UP000434957"/>
    </source>
</evidence>
<dbReference type="Proteomes" id="UP000429607">
    <property type="component" value="Unassembled WGS sequence"/>
</dbReference>
<dbReference type="EMBL" id="QXFT01002047">
    <property type="protein sequence ID" value="KAE9304945.1"/>
    <property type="molecule type" value="Genomic_DNA"/>
</dbReference>
<evidence type="ECO:0000313" key="5">
    <source>
        <dbReference type="Proteomes" id="UP000429607"/>
    </source>
</evidence>
<feature type="signal peptide" evidence="1">
    <location>
        <begin position="1"/>
        <end position="19"/>
    </location>
</feature>
<comment type="caution">
    <text evidence="2">The sequence shown here is derived from an EMBL/GenBank/DDBJ whole genome shotgun (WGS) entry which is preliminary data.</text>
</comment>
<dbReference type="Proteomes" id="UP000434957">
    <property type="component" value="Unassembled WGS sequence"/>
</dbReference>
<evidence type="ECO:0008006" key="8">
    <source>
        <dbReference type="Google" id="ProtNLM"/>
    </source>
</evidence>
<dbReference type="OrthoDB" id="10410982at2759"/>
<reference evidence="5 7" key="1">
    <citation type="submission" date="2018-09" db="EMBL/GenBank/DDBJ databases">
        <title>Genomic investigation of the strawberry pathogen Phytophthora fragariae indicates pathogenicity is determined by transcriptional variation in three key races.</title>
        <authorList>
            <person name="Adams T.M."/>
            <person name="Armitage A.D."/>
            <person name="Sobczyk M.K."/>
            <person name="Bates H.J."/>
            <person name="Dunwell J.M."/>
            <person name="Nellist C.F."/>
            <person name="Harrison R.J."/>
        </authorList>
    </citation>
    <scope>NUCLEOTIDE SEQUENCE [LARGE SCALE GENOMIC DNA]</scope>
    <source>
        <strain evidence="3 5">SCRP249</strain>
        <strain evidence="2 7">SCRP324</strain>
        <strain evidence="4 6">SCRP333</strain>
    </source>
</reference>
<evidence type="ECO:0000313" key="4">
    <source>
        <dbReference type="EMBL" id="KAE9304945.1"/>
    </source>
</evidence>
<dbReference type="EMBL" id="QXFU01002451">
    <property type="protein sequence ID" value="KAE8985542.1"/>
    <property type="molecule type" value="Genomic_DNA"/>
</dbReference>
<keyword evidence="6" id="KW-1185">Reference proteome</keyword>
<dbReference type="AlphaFoldDB" id="A0A6A3IUW3"/>
<evidence type="ECO:0000313" key="2">
    <source>
        <dbReference type="EMBL" id="KAE8985542.1"/>
    </source>
</evidence>
<evidence type="ECO:0000256" key="1">
    <source>
        <dbReference type="SAM" id="SignalP"/>
    </source>
</evidence>
<accession>A0A6A3IUW3</accession>
<sequence>MIAMVAIGAVALILPVAEQHDTNDDIGAVALLLLVAELHEQHDRNGRSSTATSRAAYTIDGSSTATTCTRVAL</sequence>
<gene>
    <name evidence="3" type="ORF">PR001_g22046</name>
    <name evidence="2" type="ORF">PR002_g22610</name>
    <name evidence="4" type="ORF">PR003_g21623</name>
</gene>
<keyword evidence="1" id="KW-0732">Signal</keyword>
<dbReference type="EMBL" id="QXFV01002398">
    <property type="protein sequence ID" value="KAE8988411.1"/>
    <property type="molecule type" value="Genomic_DNA"/>
</dbReference>
<name>A0A6A3IUW3_9STRA</name>
<evidence type="ECO:0000313" key="3">
    <source>
        <dbReference type="EMBL" id="KAE8988411.1"/>
    </source>
</evidence>
<organism evidence="2 7">
    <name type="scientific">Phytophthora rubi</name>
    <dbReference type="NCBI Taxonomy" id="129364"/>
    <lineage>
        <taxon>Eukaryota</taxon>
        <taxon>Sar</taxon>
        <taxon>Stramenopiles</taxon>
        <taxon>Oomycota</taxon>
        <taxon>Peronosporomycetes</taxon>
        <taxon>Peronosporales</taxon>
        <taxon>Peronosporaceae</taxon>
        <taxon>Phytophthora</taxon>
    </lineage>
</organism>
<feature type="chain" id="PRO_5036164441" description="Secreted peptide" evidence="1">
    <location>
        <begin position="20"/>
        <end position="73"/>
    </location>
</feature>
<protein>
    <recommendedName>
        <fullName evidence="8">Secreted peptide</fullName>
    </recommendedName>
</protein>
<proteinExistence type="predicted"/>